<dbReference type="InterPro" id="IPR023996">
    <property type="entry name" value="TonB-dep_OMP_SusC/RagA"/>
</dbReference>
<keyword evidence="2 8" id="KW-0813">Transport</keyword>
<dbReference type="NCBIfam" id="TIGR04057">
    <property type="entry name" value="SusC_RagA_signa"/>
    <property type="match status" value="1"/>
</dbReference>
<dbReference type="PANTHER" id="PTHR30069:SF29">
    <property type="entry name" value="HEMOGLOBIN AND HEMOGLOBIN-HAPTOGLOBIN-BINDING PROTEIN 1-RELATED"/>
    <property type="match status" value="1"/>
</dbReference>
<evidence type="ECO:0000256" key="9">
    <source>
        <dbReference type="SAM" id="MobiDB-lite"/>
    </source>
</evidence>
<gene>
    <name evidence="11" type="ORF">EOD41_20295</name>
</gene>
<organism evidence="11 12">
    <name type="scientific">Mucilaginibacter limnophilus</name>
    <dbReference type="NCBI Taxonomy" id="1932778"/>
    <lineage>
        <taxon>Bacteria</taxon>
        <taxon>Pseudomonadati</taxon>
        <taxon>Bacteroidota</taxon>
        <taxon>Sphingobacteriia</taxon>
        <taxon>Sphingobacteriales</taxon>
        <taxon>Sphingobacteriaceae</taxon>
        <taxon>Mucilaginibacter</taxon>
    </lineage>
</organism>
<evidence type="ECO:0000256" key="1">
    <source>
        <dbReference type="ARBA" id="ARBA00004571"/>
    </source>
</evidence>
<proteinExistence type="inferred from homology"/>
<dbReference type="InterPro" id="IPR008969">
    <property type="entry name" value="CarboxyPept-like_regulatory"/>
</dbReference>
<evidence type="ECO:0000256" key="7">
    <source>
        <dbReference type="ARBA" id="ARBA00023237"/>
    </source>
</evidence>
<feature type="region of interest" description="Disordered" evidence="9">
    <location>
        <begin position="874"/>
        <end position="897"/>
    </location>
</feature>
<keyword evidence="3 8" id="KW-1134">Transmembrane beta strand</keyword>
<dbReference type="InterPro" id="IPR036942">
    <property type="entry name" value="Beta-barrel_TonB_sf"/>
</dbReference>
<protein>
    <submittedName>
        <fullName evidence="11">SusC/RagA family TonB-linked outer membrane protein</fullName>
    </submittedName>
</protein>
<name>A0A437MFP4_9SPHI</name>
<keyword evidence="7 8" id="KW-0998">Cell outer membrane</keyword>
<feature type="compositionally biased region" description="Polar residues" evidence="9">
    <location>
        <begin position="884"/>
        <end position="897"/>
    </location>
</feature>
<dbReference type="NCBIfam" id="TIGR04056">
    <property type="entry name" value="OMP_RagA_SusC"/>
    <property type="match status" value="1"/>
</dbReference>
<dbReference type="SUPFAM" id="SSF56935">
    <property type="entry name" value="Porins"/>
    <property type="match status" value="1"/>
</dbReference>
<dbReference type="Proteomes" id="UP000282759">
    <property type="component" value="Unassembled WGS sequence"/>
</dbReference>
<dbReference type="PROSITE" id="PS52016">
    <property type="entry name" value="TONB_DEPENDENT_REC_3"/>
    <property type="match status" value="1"/>
</dbReference>
<dbReference type="EMBL" id="SACK01000017">
    <property type="protein sequence ID" value="RVT96476.1"/>
    <property type="molecule type" value="Genomic_DNA"/>
</dbReference>
<sequence>MQTFAQTNSVSGKVVSGTDSQPIPGVVVMIKGTNGGASTTADGSFTVSIPGQTATLQFRYVGYTTKEVDVKAGQNITVTLTEDVTQLNDVVVVGYSSKKQSELTSSVTVVSANKLKDVTTNNVGSMLQGKVAGLQVVNSSGQPGSAPEIRLRGVSSVNASQSPLFVVDGIIGGNYDPNDVESITVLKDAGATALYGSQANAGVIIVTTKTAKEGRTRFNAKITTGFRTADFGKLDPMNSSQLYDYQKELYRDYIVGATDNTYKIDLGKFYAERPLRLRGQDYDWVGESFKRAPLTNVYISATGKTEKNSYYVGASYFDEKGTFTNTNYKRLNLRANSTYTFTKDLSITNNINLSASKGNSYDYMDMYYSFLNIPWDNPYNADGSPFYMEPGLPVEWWSRDRINPLHTIENSDHPYKGLNVNYDLVVNYNITPWLTFTSSNRVAAGTDKSVNYFSPLVAGNYKANGGYIYELSSLNYGFISNNLLKFNFQLGDHNLSGFAGLAFENGRTEYSGGSGQGLPVGLKQLSVATSQLRPIGYFNQNYLNSFLSQVNYNFKNKYFLSGSFRVDGSSAFPTNNQYASFPSISGAWLVSNEEFLANNSSITNLKLRASYGITGTQDIGSSRFLGLYALTTQYDGKSAAVPYQLESPNLTWESKRQVNVGFDLSLFNRVTLTVDAYHNNTKDLLLQVAQPLSVGFETRWANVGNVINKGIEIGINASPFKTGKFEWNTDFNVNFNSNKLENLPATNVRSVNSVSQIYRNGGNLYEFYLPKWAGVDAATGSPLWEKLVYNEAGESVAVEKTSNYSEATYQEAGSALPKYQGGFNNTFTYKDFSLRVNTYFSYGAKIFSNNLRYMRNDGNEPYYNQIVLPEGSKIWSGPGDTEATEPSPQNSAGSTETSTRYLKDASYFTIRNISFNYNLPASFAKKLNFEGISVGVSADNVATFTNFLGQDPQTTITGGNFAMPGLQDFKYPNNRQYLLNINFNF</sequence>
<comment type="subcellular location">
    <subcellularLocation>
        <location evidence="1 8">Cell outer membrane</location>
        <topology evidence="1 8">Multi-pass membrane protein</topology>
    </subcellularLocation>
</comment>
<dbReference type="PANTHER" id="PTHR30069">
    <property type="entry name" value="TONB-DEPENDENT OUTER MEMBRANE RECEPTOR"/>
    <property type="match status" value="1"/>
</dbReference>
<dbReference type="AlphaFoldDB" id="A0A437MFP4"/>
<dbReference type="InterPro" id="IPR037066">
    <property type="entry name" value="Plug_dom_sf"/>
</dbReference>
<dbReference type="GO" id="GO:0009279">
    <property type="term" value="C:cell outer membrane"/>
    <property type="evidence" value="ECO:0007669"/>
    <property type="project" value="UniProtKB-SubCell"/>
</dbReference>
<dbReference type="GO" id="GO:0044718">
    <property type="term" value="P:siderophore transmembrane transport"/>
    <property type="evidence" value="ECO:0007669"/>
    <property type="project" value="TreeGrafter"/>
</dbReference>
<reference evidence="11 12" key="1">
    <citation type="submission" date="2019-01" db="EMBL/GenBank/DDBJ databases">
        <authorList>
            <person name="Chen W.-M."/>
        </authorList>
    </citation>
    <scope>NUCLEOTIDE SEQUENCE [LARGE SCALE GENOMIC DNA]</scope>
    <source>
        <strain evidence="11 12">YBJ-36</strain>
    </source>
</reference>
<dbReference type="Gene3D" id="2.170.130.10">
    <property type="entry name" value="TonB-dependent receptor, plug domain"/>
    <property type="match status" value="1"/>
</dbReference>
<evidence type="ECO:0000259" key="10">
    <source>
        <dbReference type="Pfam" id="PF07715"/>
    </source>
</evidence>
<keyword evidence="6 8" id="KW-0472">Membrane</keyword>
<dbReference type="Gene3D" id="2.40.170.20">
    <property type="entry name" value="TonB-dependent receptor, beta-barrel domain"/>
    <property type="match status" value="1"/>
</dbReference>
<evidence type="ECO:0000256" key="6">
    <source>
        <dbReference type="ARBA" id="ARBA00023136"/>
    </source>
</evidence>
<dbReference type="SUPFAM" id="SSF49464">
    <property type="entry name" value="Carboxypeptidase regulatory domain-like"/>
    <property type="match status" value="1"/>
</dbReference>
<dbReference type="Gene3D" id="2.60.40.1120">
    <property type="entry name" value="Carboxypeptidase-like, regulatory domain"/>
    <property type="match status" value="1"/>
</dbReference>
<evidence type="ECO:0000256" key="8">
    <source>
        <dbReference type="PROSITE-ProRule" id="PRU01360"/>
    </source>
</evidence>
<dbReference type="GO" id="GO:0015344">
    <property type="term" value="F:siderophore uptake transmembrane transporter activity"/>
    <property type="evidence" value="ECO:0007669"/>
    <property type="project" value="TreeGrafter"/>
</dbReference>
<dbReference type="Pfam" id="PF13715">
    <property type="entry name" value="CarbopepD_reg_2"/>
    <property type="match status" value="1"/>
</dbReference>
<evidence type="ECO:0000256" key="3">
    <source>
        <dbReference type="ARBA" id="ARBA00022452"/>
    </source>
</evidence>
<keyword evidence="4 8" id="KW-0812">Transmembrane</keyword>
<dbReference type="InterPro" id="IPR039426">
    <property type="entry name" value="TonB-dep_rcpt-like"/>
</dbReference>
<evidence type="ECO:0000256" key="2">
    <source>
        <dbReference type="ARBA" id="ARBA00022448"/>
    </source>
</evidence>
<evidence type="ECO:0000256" key="4">
    <source>
        <dbReference type="ARBA" id="ARBA00022692"/>
    </source>
</evidence>
<dbReference type="InterPro" id="IPR012910">
    <property type="entry name" value="Plug_dom"/>
</dbReference>
<keyword evidence="12" id="KW-1185">Reference proteome</keyword>
<evidence type="ECO:0000256" key="5">
    <source>
        <dbReference type="ARBA" id="ARBA00022729"/>
    </source>
</evidence>
<dbReference type="OrthoDB" id="9768177at2"/>
<evidence type="ECO:0000313" key="12">
    <source>
        <dbReference type="Proteomes" id="UP000282759"/>
    </source>
</evidence>
<feature type="domain" description="TonB-dependent receptor plug" evidence="10">
    <location>
        <begin position="100"/>
        <end position="203"/>
    </location>
</feature>
<dbReference type="Pfam" id="PF07715">
    <property type="entry name" value="Plug"/>
    <property type="match status" value="1"/>
</dbReference>
<comment type="caution">
    <text evidence="11">The sequence shown here is derived from an EMBL/GenBank/DDBJ whole genome shotgun (WGS) entry which is preliminary data.</text>
</comment>
<evidence type="ECO:0000313" key="11">
    <source>
        <dbReference type="EMBL" id="RVT96476.1"/>
    </source>
</evidence>
<comment type="similarity">
    <text evidence="8">Belongs to the TonB-dependent receptor family.</text>
</comment>
<accession>A0A437MFP4</accession>
<dbReference type="InterPro" id="IPR023997">
    <property type="entry name" value="TonB-dep_OMP_SusC/RagA_CS"/>
</dbReference>
<keyword evidence="5" id="KW-0732">Signal</keyword>